<reference evidence="7 8" key="1">
    <citation type="submission" date="2024-04" db="EMBL/GenBank/DDBJ databases">
        <title>Novel genus in family Flammeovirgaceae.</title>
        <authorList>
            <person name="Nguyen T.H."/>
            <person name="Vuong T.Q."/>
            <person name="Le H."/>
            <person name="Kim S.-G."/>
        </authorList>
    </citation>
    <scope>NUCLEOTIDE SEQUENCE [LARGE SCALE GENOMIC DNA]</scope>
    <source>
        <strain evidence="7 8">JCM 23209</strain>
    </source>
</reference>
<feature type="active site" description="Proton acceptor" evidence="4">
    <location>
        <position position="46"/>
    </location>
</feature>
<comment type="caution">
    <text evidence="7">The sequence shown here is derived from an EMBL/GenBank/DDBJ whole genome shotgun (WGS) entry which is preliminary data.</text>
</comment>
<keyword evidence="2 6" id="KW-0378">Hydrolase</keyword>
<evidence type="ECO:0000256" key="4">
    <source>
        <dbReference type="PIRSR" id="PIRSR606710-1"/>
    </source>
</evidence>
<keyword evidence="8" id="KW-1185">Reference proteome</keyword>
<evidence type="ECO:0000256" key="2">
    <source>
        <dbReference type="ARBA" id="ARBA00022801"/>
    </source>
</evidence>
<feature type="active site" description="Proton donor" evidence="4">
    <location>
        <position position="206"/>
    </location>
</feature>
<feature type="non-terminal residue" evidence="7">
    <location>
        <position position="333"/>
    </location>
</feature>
<dbReference type="PANTHER" id="PTHR42812:SF12">
    <property type="entry name" value="BETA-XYLOSIDASE-RELATED"/>
    <property type="match status" value="1"/>
</dbReference>
<evidence type="ECO:0000256" key="3">
    <source>
        <dbReference type="ARBA" id="ARBA00023295"/>
    </source>
</evidence>
<dbReference type="PANTHER" id="PTHR42812">
    <property type="entry name" value="BETA-XYLOSIDASE"/>
    <property type="match status" value="1"/>
</dbReference>
<dbReference type="GO" id="GO:0004553">
    <property type="term" value="F:hydrolase activity, hydrolyzing O-glycosyl compounds"/>
    <property type="evidence" value="ECO:0007669"/>
    <property type="project" value="InterPro"/>
</dbReference>
<protein>
    <submittedName>
        <fullName evidence="7">Glycoside hydrolase 43 family protein</fullName>
    </submittedName>
</protein>
<evidence type="ECO:0000313" key="7">
    <source>
        <dbReference type="EMBL" id="MEN7551962.1"/>
    </source>
</evidence>
<dbReference type="Pfam" id="PF04616">
    <property type="entry name" value="Glyco_hydro_43"/>
    <property type="match status" value="1"/>
</dbReference>
<accession>A0AAW9SF10</accession>
<dbReference type="InterPro" id="IPR023296">
    <property type="entry name" value="Glyco_hydro_beta-prop_sf"/>
</dbReference>
<feature type="site" description="Important for catalytic activity, responsible for pKa modulation of the active site Glu and correct orientation of both the proton donor and substrate" evidence="5">
    <location>
        <position position="160"/>
    </location>
</feature>
<evidence type="ECO:0000256" key="1">
    <source>
        <dbReference type="ARBA" id="ARBA00009865"/>
    </source>
</evidence>
<dbReference type="SUPFAM" id="SSF75005">
    <property type="entry name" value="Arabinanase/levansucrase/invertase"/>
    <property type="match status" value="1"/>
</dbReference>
<keyword evidence="3 6" id="KW-0326">Glycosidase</keyword>
<dbReference type="EMBL" id="JBDKWZ010000031">
    <property type="protein sequence ID" value="MEN7551962.1"/>
    <property type="molecule type" value="Genomic_DNA"/>
</dbReference>
<evidence type="ECO:0000256" key="5">
    <source>
        <dbReference type="PIRSR" id="PIRSR606710-2"/>
    </source>
</evidence>
<dbReference type="GO" id="GO:0005975">
    <property type="term" value="P:carbohydrate metabolic process"/>
    <property type="evidence" value="ECO:0007669"/>
    <property type="project" value="InterPro"/>
</dbReference>
<dbReference type="RefSeq" id="WP_346824740.1">
    <property type="nucleotide sequence ID" value="NZ_JBDKWZ010000031.1"/>
</dbReference>
<proteinExistence type="inferred from homology"/>
<comment type="similarity">
    <text evidence="1 6">Belongs to the glycosyl hydrolase 43 family.</text>
</comment>
<gene>
    <name evidence="7" type="ORF">AAG747_28870</name>
</gene>
<dbReference type="InterPro" id="IPR006710">
    <property type="entry name" value="Glyco_hydro_43"/>
</dbReference>
<dbReference type="Gene3D" id="2.115.10.20">
    <property type="entry name" value="Glycosyl hydrolase domain, family 43"/>
    <property type="match status" value="1"/>
</dbReference>
<evidence type="ECO:0000313" key="8">
    <source>
        <dbReference type="Proteomes" id="UP001403385"/>
    </source>
</evidence>
<organism evidence="7 8">
    <name type="scientific">Rapidithrix thailandica</name>
    <dbReference type="NCBI Taxonomy" id="413964"/>
    <lineage>
        <taxon>Bacteria</taxon>
        <taxon>Pseudomonadati</taxon>
        <taxon>Bacteroidota</taxon>
        <taxon>Cytophagia</taxon>
        <taxon>Cytophagales</taxon>
        <taxon>Flammeovirgaceae</taxon>
        <taxon>Rapidithrix</taxon>
    </lineage>
</organism>
<dbReference type="InterPro" id="IPR051795">
    <property type="entry name" value="Glycosyl_Hydrlase_43"/>
</dbReference>
<dbReference type="Proteomes" id="UP001403385">
    <property type="component" value="Unassembled WGS sequence"/>
</dbReference>
<evidence type="ECO:0000256" key="6">
    <source>
        <dbReference type="RuleBase" id="RU361187"/>
    </source>
</evidence>
<sequence length="333" mass="37965">MAIFFIEIPVIISQENNTYLLTSNVWTPDNGDGTYKNPVLWGDWPDPDVIRVDDDFYLITTSMHYMPGSPIVKSKDLVNWEFASYPIERYDEDPRFDMNGGELYLNGSWANTIRYHKGKFYVGFCTPKNKEGTTGHFSMCVADNIEGPWQRTIFPEFLYDPGLFFDDDGKGYIAHGQTDIYITPLADDYLSVSGKSVKVIEGEPVEGSHMYKINGKYYIFSPSAGTGSQICFRSDNIYGPYEKKVVMHDQRNTQWGIHQGALVQLKNGDWWCLIMEDRDPIGRTTRLEPVTWIDGWPMIGEKSKTGDWIGVTNFKKPDVGNTYPITNPATTDE</sequence>
<dbReference type="CDD" id="cd09001">
    <property type="entry name" value="GH43_FsAxh1-like"/>
    <property type="match status" value="1"/>
</dbReference>
<name>A0AAW9SF10_9BACT</name>
<dbReference type="AlphaFoldDB" id="A0AAW9SF10"/>